<dbReference type="AlphaFoldDB" id="A0A1H7SJB2"/>
<evidence type="ECO:0000259" key="1">
    <source>
        <dbReference type="Pfam" id="PF01966"/>
    </source>
</evidence>
<dbReference type="EMBL" id="BJUX01000006">
    <property type="protein sequence ID" value="GEK88717.1"/>
    <property type="molecule type" value="Genomic_DNA"/>
</dbReference>
<dbReference type="GO" id="GO:0016787">
    <property type="term" value="F:hydrolase activity"/>
    <property type="evidence" value="ECO:0007669"/>
    <property type="project" value="UniProtKB-KW"/>
</dbReference>
<evidence type="ECO:0000313" key="5">
    <source>
        <dbReference type="Proteomes" id="UP000321425"/>
    </source>
</evidence>
<dbReference type="STRING" id="426703.SAMN04488100_10872"/>
<sequence length="196" mass="22844">MDSRIMHDCRQSLTRLKRGHLMEFVRSIWENDTDYMTLVEDLLEDEDLLKLDDITHHHYTTRLIHSLFVSYVSYKIAKRLNLNVRAVARAGLLHDFFHEGREEIALMNEGSHNCVHPKIAVKNAQRLTELSELEKDIILKHMFLTTTGVGIPRYKESFVVTCVDKYCAINEVSTPVRSKVKQKLSEWSLKLRVVHA</sequence>
<dbReference type="Pfam" id="PF01966">
    <property type="entry name" value="HD"/>
    <property type="match status" value="1"/>
</dbReference>
<protein>
    <submittedName>
        <fullName evidence="2">Hydrolase</fullName>
    </submittedName>
</protein>
<dbReference type="InterPro" id="IPR003607">
    <property type="entry name" value="HD/PDEase_dom"/>
</dbReference>
<organism evidence="3 4">
    <name type="scientific">Alkalibacterium putridalgicola</name>
    <dbReference type="NCBI Taxonomy" id="426703"/>
    <lineage>
        <taxon>Bacteria</taxon>
        <taxon>Bacillati</taxon>
        <taxon>Bacillota</taxon>
        <taxon>Bacilli</taxon>
        <taxon>Lactobacillales</taxon>
        <taxon>Carnobacteriaceae</taxon>
        <taxon>Alkalibacterium</taxon>
    </lineage>
</organism>
<reference evidence="3 4" key="1">
    <citation type="submission" date="2016-10" db="EMBL/GenBank/DDBJ databases">
        <authorList>
            <person name="de Groot N.N."/>
        </authorList>
    </citation>
    <scope>NUCLEOTIDE SEQUENCE [LARGE SCALE GENOMIC DNA]</scope>
    <source>
        <strain evidence="3 4">DSM 19182</strain>
    </source>
</reference>
<name>A0A1H7SJB2_9LACT</name>
<dbReference type="Proteomes" id="UP000321425">
    <property type="component" value="Unassembled WGS sequence"/>
</dbReference>
<feature type="domain" description="HD" evidence="1">
    <location>
        <begin position="62"/>
        <end position="146"/>
    </location>
</feature>
<evidence type="ECO:0000313" key="3">
    <source>
        <dbReference type="EMBL" id="SEL72720.1"/>
    </source>
</evidence>
<dbReference type="EMBL" id="FOBL01000008">
    <property type="protein sequence ID" value="SEL72720.1"/>
    <property type="molecule type" value="Genomic_DNA"/>
</dbReference>
<dbReference type="Proteomes" id="UP000198548">
    <property type="component" value="Unassembled WGS sequence"/>
</dbReference>
<gene>
    <name evidence="2" type="ORF">APU01nite_07560</name>
    <name evidence="3" type="ORF">SAMN04488100_10872</name>
</gene>
<dbReference type="CDD" id="cd00077">
    <property type="entry name" value="HDc"/>
    <property type="match status" value="1"/>
</dbReference>
<reference evidence="2 5" key="2">
    <citation type="submission" date="2019-07" db="EMBL/GenBank/DDBJ databases">
        <title>Whole genome shotgun sequence of Alkalibacterium putridalgicola NBRC 103243.</title>
        <authorList>
            <person name="Hosoyama A."/>
            <person name="Uohara A."/>
            <person name="Ohji S."/>
            <person name="Ichikawa N."/>
        </authorList>
    </citation>
    <scope>NUCLEOTIDE SEQUENCE [LARGE SCALE GENOMIC DNA]</scope>
    <source>
        <strain evidence="2 5">NBRC 103243</strain>
    </source>
</reference>
<evidence type="ECO:0000313" key="2">
    <source>
        <dbReference type="EMBL" id="GEK88717.1"/>
    </source>
</evidence>
<evidence type="ECO:0000313" key="4">
    <source>
        <dbReference type="Proteomes" id="UP000198548"/>
    </source>
</evidence>
<dbReference type="Gene3D" id="1.10.3210.10">
    <property type="entry name" value="Hypothetical protein af1432"/>
    <property type="match status" value="1"/>
</dbReference>
<proteinExistence type="predicted"/>
<accession>A0A1H7SJB2</accession>
<keyword evidence="5" id="KW-1185">Reference proteome</keyword>
<dbReference type="InterPro" id="IPR006674">
    <property type="entry name" value="HD_domain"/>
</dbReference>
<keyword evidence="2" id="KW-0378">Hydrolase</keyword>
<dbReference type="SUPFAM" id="SSF109604">
    <property type="entry name" value="HD-domain/PDEase-like"/>
    <property type="match status" value="1"/>
</dbReference>